<dbReference type="GO" id="GO:0004065">
    <property type="term" value="F:arylsulfatase activity"/>
    <property type="evidence" value="ECO:0007669"/>
    <property type="project" value="TreeGrafter"/>
</dbReference>
<sequence>MNFFFYILLFVSAGLCWADQKPNFIFMMADDMGYGDLEAYGYNDKLKTPNLNEMAANGMLFTSFYSQASVCSPTRFSCYTGRHPFRTGIWEANQGSLRDEEITLPEVLKKHGYATGHFGKWHLGQMVDDPTLGKGARMPMAPPHENGVDEWFAVHSCVPTFNPYGPNGEEAAESDNAYYHNGVRVTDNLVGDSSRIIMDRAIPFIEKAVQNETPFITYIWFNTPHAPVTGNPQWQSTYEPIVGKAWQYYSNLADMDKQVGRLRSKLQELGVANNTVLCFTSDNGPVSHGSSGPFRASKRHLFDGGVRVPGIIEWPAKVRKGSETAAISCTTDYFLTALDAAGIDYQSPYKMDGQSLVPILIEDESTRREPLMFQSHGSQVVLGEKFKAMRVYEGSFSQSHAEDAGLKLGEWGLFNRLSDVGEENNVAASKPEILSQFSRIFETWDASLKQSYLGQEFGEAGEKYADGSYRTQGGLKAKSQKAGKEKKGKKKQGKKKN</sequence>
<dbReference type="InterPro" id="IPR017850">
    <property type="entry name" value="Alkaline_phosphatase_core_sf"/>
</dbReference>
<dbReference type="PANTHER" id="PTHR42693:SF53">
    <property type="entry name" value="ENDO-4-O-SULFATASE"/>
    <property type="match status" value="1"/>
</dbReference>
<evidence type="ECO:0000256" key="1">
    <source>
        <dbReference type="ARBA" id="ARBA00008779"/>
    </source>
</evidence>
<reference evidence="5 6" key="1">
    <citation type="journal article" date="2010" name="J. Bacteriol.">
        <title>Genome sequence of Lentisphaera araneosa HTCC2155T, the type species of the order Lentisphaerales in the phylum Lentisphaerae.</title>
        <authorList>
            <person name="Thrash J.C."/>
            <person name="Cho J.C."/>
            <person name="Vergin K.L."/>
            <person name="Morris R.M."/>
            <person name="Giovannoni S.J."/>
        </authorList>
    </citation>
    <scope>NUCLEOTIDE SEQUENCE [LARGE SCALE GENOMIC DNA]</scope>
    <source>
        <strain evidence="5 6">HTCC2155</strain>
    </source>
</reference>
<organism evidence="5 6">
    <name type="scientific">Lentisphaera araneosa HTCC2155</name>
    <dbReference type="NCBI Taxonomy" id="313628"/>
    <lineage>
        <taxon>Bacteria</taxon>
        <taxon>Pseudomonadati</taxon>
        <taxon>Lentisphaerota</taxon>
        <taxon>Lentisphaeria</taxon>
        <taxon>Lentisphaerales</taxon>
        <taxon>Lentisphaeraceae</taxon>
        <taxon>Lentisphaera</taxon>
    </lineage>
</organism>
<dbReference type="AlphaFoldDB" id="A6DFS2"/>
<gene>
    <name evidence="5" type="ORF">LNTAR_17918</name>
</gene>
<proteinExistence type="inferred from homology"/>
<evidence type="ECO:0000256" key="2">
    <source>
        <dbReference type="ARBA" id="ARBA00022801"/>
    </source>
</evidence>
<feature type="region of interest" description="Disordered" evidence="3">
    <location>
        <begin position="465"/>
        <end position="497"/>
    </location>
</feature>
<keyword evidence="2" id="KW-0378">Hydrolase</keyword>
<dbReference type="InterPro" id="IPR050738">
    <property type="entry name" value="Sulfatase"/>
</dbReference>
<accession>A6DFS2</accession>
<name>A6DFS2_9BACT</name>
<evidence type="ECO:0000259" key="4">
    <source>
        <dbReference type="Pfam" id="PF00884"/>
    </source>
</evidence>
<evidence type="ECO:0000256" key="3">
    <source>
        <dbReference type="SAM" id="MobiDB-lite"/>
    </source>
</evidence>
<feature type="domain" description="Sulfatase N-terminal" evidence="4">
    <location>
        <begin position="22"/>
        <end position="343"/>
    </location>
</feature>
<dbReference type="RefSeq" id="WP_007276771.1">
    <property type="nucleotide sequence ID" value="NZ_ABCK01000001.1"/>
</dbReference>
<dbReference type="InterPro" id="IPR000917">
    <property type="entry name" value="Sulfatase_N"/>
</dbReference>
<dbReference type="SUPFAM" id="SSF53649">
    <property type="entry name" value="Alkaline phosphatase-like"/>
    <property type="match status" value="1"/>
</dbReference>
<dbReference type="EMBL" id="ABCK01000001">
    <property type="protein sequence ID" value="EDM29652.1"/>
    <property type="molecule type" value="Genomic_DNA"/>
</dbReference>
<dbReference type="OrthoDB" id="5901192at2"/>
<evidence type="ECO:0000313" key="5">
    <source>
        <dbReference type="EMBL" id="EDM29652.1"/>
    </source>
</evidence>
<dbReference type="Pfam" id="PF00884">
    <property type="entry name" value="Sulfatase"/>
    <property type="match status" value="1"/>
</dbReference>
<dbReference type="Proteomes" id="UP000004947">
    <property type="component" value="Unassembled WGS sequence"/>
</dbReference>
<dbReference type="Gene3D" id="3.30.1120.10">
    <property type="match status" value="1"/>
</dbReference>
<dbReference type="eggNOG" id="COG3119">
    <property type="taxonomic scope" value="Bacteria"/>
</dbReference>
<comment type="caution">
    <text evidence="5">The sequence shown here is derived from an EMBL/GenBank/DDBJ whole genome shotgun (WGS) entry which is preliminary data.</text>
</comment>
<keyword evidence="6" id="KW-1185">Reference proteome</keyword>
<evidence type="ECO:0000313" key="6">
    <source>
        <dbReference type="Proteomes" id="UP000004947"/>
    </source>
</evidence>
<dbReference type="PANTHER" id="PTHR42693">
    <property type="entry name" value="ARYLSULFATASE FAMILY MEMBER"/>
    <property type="match status" value="1"/>
</dbReference>
<comment type="similarity">
    <text evidence="1">Belongs to the sulfatase family.</text>
</comment>
<dbReference type="Gene3D" id="3.40.720.10">
    <property type="entry name" value="Alkaline Phosphatase, subunit A"/>
    <property type="match status" value="1"/>
</dbReference>
<protein>
    <submittedName>
        <fullName evidence="5">N-acetylgalactosamine-6-sulfatase</fullName>
    </submittedName>
</protein>
<feature type="compositionally biased region" description="Basic residues" evidence="3">
    <location>
        <begin position="478"/>
        <end position="497"/>
    </location>
</feature>